<dbReference type="AlphaFoldDB" id="A0A084VQ36"/>
<gene>
    <name evidence="2" type="ORF">ZHAS_00007639</name>
</gene>
<reference evidence="2 4" key="1">
    <citation type="journal article" date="2014" name="BMC Genomics">
        <title>Genome sequence of Anopheles sinensis provides insight into genetics basis of mosquito competence for malaria parasites.</title>
        <authorList>
            <person name="Zhou D."/>
            <person name="Zhang D."/>
            <person name="Ding G."/>
            <person name="Shi L."/>
            <person name="Hou Q."/>
            <person name="Ye Y."/>
            <person name="Xu Y."/>
            <person name="Zhou H."/>
            <person name="Xiong C."/>
            <person name="Li S."/>
            <person name="Yu J."/>
            <person name="Hong S."/>
            <person name="Yu X."/>
            <person name="Zou P."/>
            <person name="Chen C."/>
            <person name="Chang X."/>
            <person name="Wang W."/>
            <person name="Lv Y."/>
            <person name="Sun Y."/>
            <person name="Ma L."/>
            <person name="Shen B."/>
            <person name="Zhu C."/>
        </authorList>
    </citation>
    <scope>NUCLEOTIDE SEQUENCE [LARGE SCALE GENOMIC DNA]</scope>
</reference>
<feature type="region of interest" description="Disordered" evidence="1">
    <location>
        <begin position="1"/>
        <end position="59"/>
    </location>
</feature>
<reference evidence="3" key="2">
    <citation type="submission" date="2020-05" db="UniProtKB">
        <authorList>
            <consortium name="EnsemblMetazoa"/>
        </authorList>
    </citation>
    <scope>IDENTIFICATION</scope>
</reference>
<sequence>MKNRSKHMDSAACDDNSPYDSDGSNGSNASSDNSDTGSRSNTANSQSESARPAEVPVPPAHADGVVLALGGLGRSSYLKTLDLSINAGALATSNVLLTLGIESWFKA</sequence>
<evidence type="ECO:0000313" key="4">
    <source>
        <dbReference type="Proteomes" id="UP000030765"/>
    </source>
</evidence>
<feature type="compositionally biased region" description="Polar residues" evidence="1">
    <location>
        <begin position="39"/>
        <end position="49"/>
    </location>
</feature>
<keyword evidence="4" id="KW-1185">Reference proteome</keyword>
<feature type="compositionally biased region" description="Low complexity" evidence="1">
    <location>
        <begin position="20"/>
        <end position="38"/>
    </location>
</feature>
<evidence type="ECO:0000313" key="2">
    <source>
        <dbReference type="EMBL" id="KFB40080.1"/>
    </source>
</evidence>
<name>A0A084VQ36_ANOSI</name>
<proteinExistence type="predicted"/>
<dbReference type="EMBL" id="ATLV01015120">
    <property type="status" value="NOT_ANNOTATED_CDS"/>
    <property type="molecule type" value="Genomic_DNA"/>
</dbReference>
<dbReference type="VEuPathDB" id="VectorBase:ASIC007639"/>
<dbReference type="Proteomes" id="UP000030765">
    <property type="component" value="Unassembled WGS sequence"/>
</dbReference>
<dbReference type="EMBL" id="KE525003">
    <property type="protein sequence ID" value="KFB40080.1"/>
    <property type="molecule type" value="Genomic_DNA"/>
</dbReference>
<evidence type="ECO:0000313" key="3">
    <source>
        <dbReference type="EnsemblMetazoa" id="ASIC007639-PA"/>
    </source>
</evidence>
<evidence type="ECO:0000256" key="1">
    <source>
        <dbReference type="SAM" id="MobiDB-lite"/>
    </source>
</evidence>
<dbReference type="VEuPathDB" id="VectorBase:ASIS002104"/>
<protein>
    <submittedName>
        <fullName evidence="2 3">Uncharacterized protein</fullName>
    </submittedName>
</protein>
<organism evidence="2">
    <name type="scientific">Anopheles sinensis</name>
    <name type="common">Mosquito</name>
    <dbReference type="NCBI Taxonomy" id="74873"/>
    <lineage>
        <taxon>Eukaryota</taxon>
        <taxon>Metazoa</taxon>
        <taxon>Ecdysozoa</taxon>
        <taxon>Arthropoda</taxon>
        <taxon>Hexapoda</taxon>
        <taxon>Insecta</taxon>
        <taxon>Pterygota</taxon>
        <taxon>Neoptera</taxon>
        <taxon>Endopterygota</taxon>
        <taxon>Diptera</taxon>
        <taxon>Nematocera</taxon>
        <taxon>Culicoidea</taxon>
        <taxon>Culicidae</taxon>
        <taxon>Anophelinae</taxon>
        <taxon>Anopheles</taxon>
    </lineage>
</organism>
<dbReference type="EnsemblMetazoa" id="ASIC007639-RA">
    <property type="protein sequence ID" value="ASIC007639-PA"/>
    <property type="gene ID" value="ASIC007639"/>
</dbReference>
<accession>A0A084VQ36</accession>